<evidence type="ECO:0000256" key="1">
    <source>
        <dbReference type="SAM" id="Phobius"/>
    </source>
</evidence>
<accession>A0A1M4ZHY9</accession>
<keyword evidence="3" id="KW-1185">Reference proteome</keyword>
<sequence length="266" mass="31522">MTLIKKEFKFNFKNLFIWIIVITLFNMLYASLTDFMIEKLEFFVKFLERMPKQFLSAFNMDVQILSKPEGLIGSEGMTFMFIFFGLYASMLASKMFAGEFDNKTIEYLLIKPYSRSKIYINKIFVIFIDIVLLALVFYGSIVMFFLMYVDQDYSNLVLFGFFLYLLTTEIFFASISVLISLFFQKRKLTNSITLGLLFFMYFGVTVTEGVKNTEFLRRISVFYYMPIRDIVLNQKIYYFNIFMIIILSLLIVSIARKIFEKKDIII</sequence>
<proteinExistence type="predicted"/>
<feature type="transmembrane region" description="Helical" evidence="1">
    <location>
        <begin position="77"/>
        <end position="97"/>
    </location>
</feature>
<organism evidence="2 3">
    <name type="scientific">Marinitoga hydrogenitolerans (strain DSM 16785 / JCM 12826 / AT1271)</name>
    <dbReference type="NCBI Taxonomy" id="1122195"/>
    <lineage>
        <taxon>Bacteria</taxon>
        <taxon>Thermotogati</taxon>
        <taxon>Thermotogota</taxon>
        <taxon>Thermotogae</taxon>
        <taxon>Petrotogales</taxon>
        <taxon>Petrotogaceae</taxon>
        <taxon>Marinitoga</taxon>
    </lineage>
</organism>
<keyword evidence="1" id="KW-0472">Membrane</keyword>
<feature type="transmembrane region" description="Helical" evidence="1">
    <location>
        <begin position="12"/>
        <end position="32"/>
    </location>
</feature>
<feature type="transmembrane region" description="Helical" evidence="1">
    <location>
        <begin position="236"/>
        <end position="255"/>
    </location>
</feature>
<keyword evidence="1" id="KW-0812">Transmembrane</keyword>
<dbReference type="EMBL" id="FQUI01000042">
    <property type="protein sequence ID" value="SHF17670.1"/>
    <property type="molecule type" value="Genomic_DNA"/>
</dbReference>
<dbReference type="AlphaFoldDB" id="A0A1M4ZHY9"/>
<evidence type="ECO:0000313" key="3">
    <source>
        <dbReference type="Proteomes" id="UP000184334"/>
    </source>
</evidence>
<dbReference type="STRING" id="1122195.SAMN02745164_01940"/>
<name>A0A1M4ZHY9_MARH1</name>
<dbReference type="PANTHER" id="PTHR37305:SF1">
    <property type="entry name" value="MEMBRANE PROTEIN"/>
    <property type="match status" value="1"/>
</dbReference>
<comment type="caution">
    <text evidence="2">The sequence shown here is derived from an EMBL/GenBank/DDBJ whole genome shotgun (WGS) entry which is preliminary data.</text>
</comment>
<keyword evidence="1" id="KW-1133">Transmembrane helix</keyword>
<dbReference type="Pfam" id="PF12679">
    <property type="entry name" value="ABC2_membrane_2"/>
    <property type="match status" value="1"/>
</dbReference>
<dbReference type="Proteomes" id="UP000184334">
    <property type="component" value="Unassembled WGS sequence"/>
</dbReference>
<dbReference type="GO" id="GO:0140359">
    <property type="term" value="F:ABC-type transporter activity"/>
    <property type="evidence" value="ECO:0007669"/>
    <property type="project" value="InterPro"/>
</dbReference>
<dbReference type="PANTHER" id="PTHR37305">
    <property type="entry name" value="INTEGRAL MEMBRANE PROTEIN-RELATED"/>
    <property type="match status" value="1"/>
</dbReference>
<feature type="transmembrane region" description="Helical" evidence="1">
    <location>
        <begin position="118"/>
        <end position="149"/>
    </location>
</feature>
<protein>
    <submittedName>
        <fullName evidence="2">ABC-2 type transport system permease protein</fullName>
    </submittedName>
</protein>
<dbReference type="OrthoDB" id="9800309at2"/>
<feature type="transmembrane region" description="Helical" evidence="1">
    <location>
        <begin position="190"/>
        <end position="207"/>
    </location>
</feature>
<dbReference type="RefSeq" id="WP_072865825.1">
    <property type="nucleotide sequence ID" value="NZ_FQUI01000042.1"/>
</dbReference>
<feature type="transmembrane region" description="Helical" evidence="1">
    <location>
        <begin position="161"/>
        <end position="183"/>
    </location>
</feature>
<dbReference type="GO" id="GO:0005886">
    <property type="term" value="C:plasma membrane"/>
    <property type="evidence" value="ECO:0007669"/>
    <property type="project" value="UniProtKB-SubCell"/>
</dbReference>
<gene>
    <name evidence="2" type="ORF">SAMN02745164_01940</name>
</gene>
<reference evidence="2" key="1">
    <citation type="submission" date="2016-11" db="EMBL/GenBank/DDBJ databases">
        <authorList>
            <person name="Varghese N."/>
            <person name="Submissions S."/>
        </authorList>
    </citation>
    <scope>NUCLEOTIDE SEQUENCE [LARGE SCALE GENOMIC DNA]</scope>
    <source>
        <strain evidence="2">DSM 16785</strain>
    </source>
</reference>
<evidence type="ECO:0000313" key="2">
    <source>
        <dbReference type="EMBL" id="SHF17670.1"/>
    </source>
</evidence>